<proteinExistence type="predicted"/>
<evidence type="ECO:0000313" key="3">
    <source>
        <dbReference type="Proteomes" id="UP001296943"/>
    </source>
</evidence>
<feature type="region of interest" description="Disordered" evidence="1">
    <location>
        <begin position="1"/>
        <end position="42"/>
    </location>
</feature>
<keyword evidence="3" id="KW-1185">Reference proteome</keyword>
<protein>
    <recommendedName>
        <fullName evidence="4">DUF4025 domain-containing protein</fullName>
    </recommendedName>
</protein>
<evidence type="ECO:0008006" key="4">
    <source>
        <dbReference type="Google" id="ProtNLM"/>
    </source>
</evidence>
<evidence type="ECO:0000256" key="1">
    <source>
        <dbReference type="SAM" id="MobiDB-lite"/>
    </source>
</evidence>
<feature type="compositionally biased region" description="Basic and acidic residues" evidence="1">
    <location>
        <begin position="27"/>
        <end position="42"/>
    </location>
</feature>
<evidence type="ECO:0000313" key="2">
    <source>
        <dbReference type="EMBL" id="MBM7571213.1"/>
    </source>
</evidence>
<dbReference type="RefSeq" id="WP_239584257.1">
    <property type="nucleotide sequence ID" value="NZ_JAFBDR010000007.1"/>
</dbReference>
<comment type="caution">
    <text evidence="2">The sequence shown here is derived from an EMBL/GenBank/DDBJ whole genome shotgun (WGS) entry which is preliminary data.</text>
</comment>
<accession>A0ABS2MZ72</accession>
<reference evidence="2 3" key="1">
    <citation type="submission" date="2021-01" db="EMBL/GenBank/DDBJ databases">
        <title>Genomic Encyclopedia of Type Strains, Phase IV (KMG-IV): sequencing the most valuable type-strain genomes for metagenomic binning, comparative biology and taxonomic classification.</title>
        <authorList>
            <person name="Goeker M."/>
        </authorList>
    </citation>
    <scope>NUCLEOTIDE SEQUENCE [LARGE SCALE GENOMIC DNA]</scope>
    <source>
        <strain evidence="2 3">DSM 23711</strain>
    </source>
</reference>
<organism evidence="2 3">
    <name type="scientific">Aquibacillus albus</name>
    <dbReference type="NCBI Taxonomy" id="1168171"/>
    <lineage>
        <taxon>Bacteria</taxon>
        <taxon>Bacillati</taxon>
        <taxon>Bacillota</taxon>
        <taxon>Bacilli</taxon>
        <taxon>Bacillales</taxon>
        <taxon>Bacillaceae</taxon>
        <taxon>Aquibacillus</taxon>
    </lineage>
</organism>
<dbReference type="EMBL" id="JAFBDR010000007">
    <property type="protein sequence ID" value="MBM7571213.1"/>
    <property type="molecule type" value="Genomic_DNA"/>
</dbReference>
<gene>
    <name evidence="2" type="ORF">JOC48_001696</name>
</gene>
<sequence length="68" mass="7728">MGKEKSSFKSKTKRNSIEGMGIQTEVDPEHPLETVDRYTGDSVNEHKVMEEANEFIADKEIEQVDNNS</sequence>
<dbReference type="Proteomes" id="UP001296943">
    <property type="component" value="Unassembled WGS sequence"/>
</dbReference>
<name>A0ABS2MZ72_9BACI</name>